<evidence type="ECO:0000313" key="1">
    <source>
        <dbReference type="EMBL" id="SOY52193.1"/>
    </source>
</evidence>
<sequence length="224" mass="25092">MHEIAPNADRALMRRRIAFGILAVSLNAQVEAQAHDASIPKGMRRYVIPIKGCAVEFIAKVGGYTDIIRSGPLASGYFQHGNYYPKDRYSRAMSFSISCQYGNAHELCPREMSERRESDPMMIRDTQQRDLTSLNPRYYSDAAIATATAVATPRSRDLHFCLGDETRTIVTMNGGIVVGFDPREITETRGKPILKRSERALPDVLAIIRSMRFVPDPAPKQDSR</sequence>
<protein>
    <submittedName>
        <fullName evidence="1">Uncharacterized protein</fullName>
    </submittedName>
</protein>
<proteinExistence type="predicted"/>
<dbReference type="Proteomes" id="UP000256780">
    <property type="component" value="Chromosome CBM2587_a"/>
</dbReference>
<organism evidence="1 2">
    <name type="scientific">Cupriavidus taiwanensis</name>
    <dbReference type="NCBI Taxonomy" id="164546"/>
    <lineage>
        <taxon>Bacteria</taxon>
        <taxon>Pseudomonadati</taxon>
        <taxon>Pseudomonadota</taxon>
        <taxon>Betaproteobacteria</taxon>
        <taxon>Burkholderiales</taxon>
        <taxon>Burkholderiaceae</taxon>
        <taxon>Cupriavidus</taxon>
    </lineage>
</organism>
<dbReference type="AlphaFoldDB" id="A0A976A1I2"/>
<dbReference type="RefSeq" id="WP_198048139.1">
    <property type="nucleotide sequence ID" value="NZ_JABTYD010000090.1"/>
</dbReference>
<accession>A0A976A1I2</accession>
<name>A0A976A1I2_9BURK</name>
<reference evidence="1 2" key="1">
    <citation type="submission" date="2018-01" db="EMBL/GenBank/DDBJ databases">
        <authorList>
            <person name="Clerissi C."/>
        </authorList>
    </citation>
    <scope>NUCLEOTIDE SEQUENCE [LARGE SCALE GENOMIC DNA]</scope>
    <source>
        <strain evidence="1">Cupriavidus sp. LMG 19464</strain>
    </source>
</reference>
<gene>
    <name evidence="1" type="ORF">CBM2587_A260006</name>
</gene>
<comment type="caution">
    <text evidence="1">The sequence shown here is derived from an EMBL/GenBank/DDBJ whole genome shotgun (WGS) entry which is preliminary data.</text>
</comment>
<evidence type="ECO:0000313" key="2">
    <source>
        <dbReference type="Proteomes" id="UP000256780"/>
    </source>
</evidence>
<dbReference type="EMBL" id="OFSQ01000019">
    <property type="protein sequence ID" value="SOY52193.1"/>
    <property type="molecule type" value="Genomic_DNA"/>
</dbReference>